<evidence type="ECO:0000256" key="2">
    <source>
        <dbReference type="SAM" id="Phobius"/>
    </source>
</evidence>
<dbReference type="Proteomes" id="UP001253545">
    <property type="component" value="Unassembled WGS sequence"/>
</dbReference>
<evidence type="ECO:0000313" key="3">
    <source>
        <dbReference type="EMBL" id="MDT0595591.1"/>
    </source>
</evidence>
<sequence>MPTREYYIGKEKPKNKLTTSSKSLYILGVIFVVLGVASALFLYKIEMNNQNLQKELNRVEQLNESKESELAILRTLNPYQFKYKQILGSSEIVRDLMPGWIARVYQAPKKISELATMMDMGAFVLDQSKFTLSSHESYGLDTPENALYRLNGLVPASVSGRFQVGMRLAFTLPNVRRAEMETKQASCFARVDVNNKRVIEKKIRFLAGKKEKQLLTGDVMVQEGIHPISALIYCDEDSVYSGQDVQISLTFRDPGSRAFKTSSESVFHLYKQSKS</sequence>
<comment type="caution">
    <text evidence="3">The sequence shown here is derived from an EMBL/GenBank/DDBJ whole genome shotgun (WGS) entry which is preliminary data.</text>
</comment>
<keyword evidence="2" id="KW-0472">Membrane</keyword>
<protein>
    <submittedName>
        <fullName evidence="3">Uncharacterized protein</fullName>
    </submittedName>
</protein>
<reference evidence="3 4" key="1">
    <citation type="submission" date="2023-09" db="EMBL/GenBank/DDBJ databases">
        <authorList>
            <person name="Rey-Velasco X."/>
        </authorList>
    </citation>
    <scope>NUCLEOTIDE SEQUENCE [LARGE SCALE GENOMIC DNA]</scope>
    <source>
        <strain evidence="3 4">P117</strain>
    </source>
</reference>
<keyword evidence="1" id="KW-0175">Coiled coil</keyword>
<feature type="transmembrane region" description="Helical" evidence="2">
    <location>
        <begin position="24"/>
        <end position="43"/>
    </location>
</feature>
<dbReference type="RefSeq" id="WP_311369112.1">
    <property type="nucleotide sequence ID" value="NZ_JAVRHX010000003.1"/>
</dbReference>
<accession>A0ABU2ZSI4</accession>
<keyword evidence="2" id="KW-1133">Transmembrane helix</keyword>
<evidence type="ECO:0000256" key="1">
    <source>
        <dbReference type="SAM" id="Coils"/>
    </source>
</evidence>
<keyword evidence="2" id="KW-0812">Transmembrane</keyword>
<proteinExistence type="predicted"/>
<gene>
    <name evidence="3" type="ORF">RM552_12105</name>
</gene>
<evidence type="ECO:0000313" key="4">
    <source>
        <dbReference type="Proteomes" id="UP001253545"/>
    </source>
</evidence>
<feature type="coiled-coil region" evidence="1">
    <location>
        <begin position="42"/>
        <end position="76"/>
    </location>
</feature>
<name>A0ABU2ZSI4_9ALTE</name>
<dbReference type="EMBL" id="JAVRHX010000003">
    <property type="protein sequence ID" value="MDT0595591.1"/>
    <property type="molecule type" value="Genomic_DNA"/>
</dbReference>
<organism evidence="3 4">
    <name type="scientific">Glaciecola petra</name>
    <dbReference type="NCBI Taxonomy" id="3075602"/>
    <lineage>
        <taxon>Bacteria</taxon>
        <taxon>Pseudomonadati</taxon>
        <taxon>Pseudomonadota</taxon>
        <taxon>Gammaproteobacteria</taxon>
        <taxon>Alteromonadales</taxon>
        <taxon>Alteromonadaceae</taxon>
        <taxon>Glaciecola</taxon>
    </lineage>
</organism>
<keyword evidence="4" id="KW-1185">Reference proteome</keyword>